<dbReference type="GO" id="GO:0016788">
    <property type="term" value="F:hydrolase activity, acting on ester bonds"/>
    <property type="evidence" value="ECO:0007669"/>
    <property type="project" value="UniProtKB-ARBA"/>
</dbReference>
<dbReference type="RefSeq" id="WP_025370400.1">
    <property type="nucleotide sequence ID" value="NZ_AABUZP020000015.1"/>
</dbReference>
<dbReference type="EMBL" id="AABQDW010000010">
    <property type="protein sequence ID" value="EAI5408319.1"/>
    <property type="molecule type" value="Genomic_DNA"/>
</dbReference>
<protein>
    <submittedName>
        <fullName evidence="2">SGNH/GDSL hydrolase family protein</fullName>
    </submittedName>
</protein>
<gene>
    <name evidence="2" type="ORF">AAH17_07775</name>
    <name evidence="3" type="ORF">AAH24_07240</name>
    <name evidence="1" type="ORF">BVH53_06365</name>
</gene>
<reference evidence="2 4" key="1">
    <citation type="submission" date="2018-05" db="EMBL/GenBank/DDBJ databases">
        <authorList>
            <consortium name="PulseNet: The National Subtyping Network for Foodborne Disease Surveillance"/>
            <person name="Tarr C.L."/>
            <person name="Trees E."/>
            <person name="Katz L.S."/>
            <person name="Carleton-Romer H.A."/>
            <person name="Stroika S."/>
            <person name="Kucerova Z."/>
            <person name="Roache K.F."/>
            <person name="Sabol A.L."/>
            <person name="Besser J."/>
            <person name="Gerner-Smidt P."/>
        </authorList>
    </citation>
    <scope>NUCLEOTIDE SEQUENCE</scope>
    <source>
        <strain evidence="2">2014D-0197</strain>
        <strain evidence="1 4">2016D-0221</strain>
        <strain evidence="3">D4313</strain>
    </source>
</reference>
<proteinExistence type="predicted"/>
<dbReference type="AlphaFoldDB" id="A0A5L4M993"/>
<evidence type="ECO:0000313" key="3">
    <source>
        <dbReference type="EMBL" id="EAK0469151.1"/>
    </source>
</evidence>
<evidence type="ECO:0000313" key="1">
    <source>
        <dbReference type="EMBL" id="EAI5408319.1"/>
    </source>
</evidence>
<keyword evidence="2" id="KW-0378">Hydrolase</keyword>
<accession>A0A5L4M993</accession>
<organism evidence="2">
    <name type="scientific">Campylobacter fetus</name>
    <dbReference type="NCBI Taxonomy" id="196"/>
    <lineage>
        <taxon>Bacteria</taxon>
        <taxon>Pseudomonadati</taxon>
        <taxon>Campylobacterota</taxon>
        <taxon>Epsilonproteobacteria</taxon>
        <taxon>Campylobacterales</taxon>
        <taxon>Campylobacteraceae</taxon>
        <taxon>Campylobacter</taxon>
    </lineage>
</organism>
<comment type="caution">
    <text evidence="2">The sequence shown here is derived from an EMBL/GenBank/DDBJ whole genome shotgun (WGS) entry which is preliminary data.</text>
</comment>
<evidence type="ECO:0000313" key="4">
    <source>
        <dbReference type="Proteomes" id="UP000557842"/>
    </source>
</evidence>
<dbReference type="Proteomes" id="UP000557842">
    <property type="component" value="Unassembled WGS sequence"/>
</dbReference>
<dbReference type="Gene3D" id="3.40.50.1110">
    <property type="entry name" value="SGNH hydrolase"/>
    <property type="match status" value="1"/>
</dbReference>
<evidence type="ECO:0000313" key="2">
    <source>
        <dbReference type="EMBL" id="EAK0453545.1"/>
    </source>
</evidence>
<dbReference type="InterPro" id="IPR036514">
    <property type="entry name" value="SGNH_hydro_sf"/>
</dbReference>
<dbReference type="SUPFAM" id="SSF52266">
    <property type="entry name" value="SGNH hydrolase"/>
    <property type="match status" value="1"/>
</dbReference>
<dbReference type="EMBL" id="AACCXK010000015">
    <property type="protein sequence ID" value="EAK0453545.1"/>
    <property type="molecule type" value="Genomic_DNA"/>
</dbReference>
<sequence>MRILIYAYGFIGKNNYEFMKQFFDEVYVYDDMLNMSGLSKHFIKNLDSEIKFDIILVSVADKKLYKNIKNKLSAHFESNIIKFAPIILTKPSDLFLNFIADKFDKKLIENYNLDNIIKHIEQLKDQYREFRINFDRSALQKREDFDLKCPNLDIFQKIYKTGKILPKCKTISYPGFNVMFSSGCDERSFYFKDKIDFEKLQNRDKKLVIVFGNCGLRADYLDEIGGGNIVQYLQKYLPNYTVLNLGINGSTLFEQINIYNALFYTIKPEFVLTVFGGAEYIEAFVQDQILLKRHSIIYAAMNNETTAKELYKSDLPIHSDFVYTIKKRFNPENSAICKALYERLIQFYNIVNSNNGKFIALLQPFAIKKINLDEDEKTILLKDSLDEIIAREADEFIDEFNKTTKNLSYYFDLNKCLCDEINRCFYGTSLHYTPYASEKIAKFISKKIEEIK</sequence>
<dbReference type="EMBL" id="AACCXM010000006">
    <property type="protein sequence ID" value="EAK0469151.1"/>
    <property type="molecule type" value="Genomic_DNA"/>
</dbReference>
<name>A0A5L4M993_CAMFE</name>